<reference evidence="3" key="1">
    <citation type="submission" date="2025-08" db="UniProtKB">
        <authorList>
            <consortium name="RefSeq"/>
        </authorList>
    </citation>
    <scope>IDENTIFICATION</scope>
    <source>
        <strain evidence="3">Airmid</strain>
    </source>
</reference>
<feature type="compositionally biased region" description="Polar residues" evidence="1">
    <location>
        <begin position="643"/>
        <end position="660"/>
    </location>
</feature>
<dbReference type="AlphaFoldDB" id="A0A6P6YBV6"/>
<protein>
    <submittedName>
        <fullName evidence="3">Uncharacterized protein</fullName>
    </submittedName>
</protein>
<evidence type="ECO:0000256" key="1">
    <source>
        <dbReference type="SAM" id="MobiDB-lite"/>
    </source>
</evidence>
<evidence type="ECO:0000313" key="3">
    <source>
        <dbReference type="RefSeq" id="XP_027202119.1"/>
    </source>
</evidence>
<dbReference type="KEGG" id="dpte:113796072"/>
<feature type="compositionally biased region" description="Low complexity" evidence="1">
    <location>
        <begin position="123"/>
        <end position="135"/>
    </location>
</feature>
<gene>
    <name evidence="3" type="primary">LOC113796072</name>
</gene>
<name>A0A6P6YBV6_DERPT</name>
<feature type="region of interest" description="Disordered" evidence="1">
    <location>
        <begin position="639"/>
        <end position="661"/>
    </location>
</feature>
<proteinExistence type="predicted"/>
<dbReference type="RefSeq" id="XP_027202119.1">
    <property type="nucleotide sequence ID" value="XM_027346318.1"/>
</dbReference>
<sequence length="1125" mass="126197">MKKDDTEVALLSLKSSPILKSNKTPNLEVHNGVHQEDSKPTFNSSSEYHIRTSLSNKSKTQDKILRNIMDNDINQKKDASKSSYAVDTKKFLLTKTDPASPKNELKFSDVVGIKKTLFTKTVSAPPKNKNSSSENNDTRNERLPGLSSNLSENDNSTSPKKVVKDYRTIHIYNVDVLDTANNNSKITVTGNLKNPNSLPTNNSNVNDLSSFITSNDINTVATKIIDKNVDLAQNFNINKIEEANKNDSIVLHEFDKKKLNSDVSNNTVTTKKGSVNVIKTKTLIKTDEEDIKTIENNSLKGHSKIFLNERKDHTNAHLNKEIISKTEQKSLEINTNDSLNSLKKQFSHSINNTNINKDVNKLNKNEISTISKEDETSKTHIIEEKYSKISSISDLDKVTNMINQNGEMINIINILQSKVQAPILSKNDSILTPKDTIVIQTAPDQIQCFLKASVGINNEKISSSEMNNLELKFDLPALNDEKLIKKSNSDLKQSIKKLNAITAVETTDNGILNKVDSPNVTEKLVFQDLNKSDSTCNQIKSIQSYTSPNDLFSTSKSSLDRNKASLTLSMGNEFSHENDKSIEPSKIAPQIKLEVIKTIQTKKFLASISKSLAKHNSSTINSPFPSVDLDTYKINDDNRPEVNTDSLNSNNVAQEQTPTYRTPEKFQSVFKSKLSLTTSISNNDLVTETYNGSGLSDNDNLETSATESNSVNKLFKSSEIKTPKSFFTTQIKSIMDDQSKLDININKLKPDLNIHNKTLKQLSKSSGSSINSNKNRFVASTLNNNILTKSYSGFNNIKNINQYNSSTAGAVKKDQVFNPTKKPNLLKKVVLKPNLLEKSPDQTSHNEKKKFYDVGREDDHSFNNDLTSIFARSEVNSEINKVQKLTETTEVSRPIIKSNNVIELSDVKLDVKKESSKVPNIKKFSRVEKKSITLRNISIESNTNANIAVINSPLSKSSFEQSINTRFDPPPLKSRILKDSIKSLELVKKLETRSSFEIEKNHDDRLENNFVSYSDLLKPDPDSASQSNVRIDKKINVLKSNYTRVFNSKTFDMNEIKNEKIRNINILKEDAGKRLIQSQKTDDLKILKTGQAMNSNIKLSLASNTFKSVNKSRCYNRLQLKISRQ</sequence>
<accession>A0A6P6YBV6</accession>
<organism evidence="2 3">
    <name type="scientific">Dermatophagoides pteronyssinus</name>
    <name type="common">European house dust mite</name>
    <dbReference type="NCBI Taxonomy" id="6956"/>
    <lineage>
        <taxon>Eukaryota</taxon>
        <taxon>Metazoa</taxon>
        <taxon>Ecdysozoa</taxon>
        <taxon>Arthropoda</taxon>
        <taxon>Chelicerata</taxon>
        <taxon>Arachnida</taxon>
        <taxon>Acari</taxon>
        <taxon>Acariformes</taxon>
        <taxon>Sarcoptiformes</taxon>
        <taxon>Astigmata</taxon>
        <taxon>Psoroptidia</taxon>
        <taxon>Analgoidea</taxon>
        <taxon>Pyroglyphidae</taxon>
        <taxon>Dermatophagoidinae</taxon>
        <taxon>Dermatophagoides</taxon>
    </lineage>
</organism>
<dbReference type="Proteomes" id="UP000515146">
    <property type="component" value="Unplaced"/>
</dbReference>
<feature type="compositionally biased region" description="Polar residues" evidence="1">
    <location>
        <begin position="146"/>
        <end position="159"/>
    </location>
</feature>
<evidence type="ECO:0000313" key="2">
    <source>
        <dbReference type="Proteomes" id="UP000515146"/>
    </source>
</evidence>
<keyword evidence="2" id="KW-1185">Reference proteome</keyword>
<dbReference type="InParanoid" id="A0A6P6YBV6"/>
<feature type="region of interest" description="Disordered" evidence="1">
    <location>
        <begin position="22"/>
        <end position="46"/>
    </location>
</feature>
<feature type="region of interest" description="Disordered" evidence="1">
    <location>
        <begin position="121"/>
        <end position="161"/>
    </location>
</feature>